<dbReference type="Proteomes" id="UP000054324">
    <property type="component" value="Unassembled WGS sequence"/>
</dbReference>
<dbReference type="AlphaFoldDB" id="A0A075A0F0"/>
<accession>A0A075A0F0</accession>
<protein>
    <submittedName>
        <fullName evidence="1">Uncharacterized protein</fullName>
    </submittedName>
</protein>
<proteinExistence type="predicted"/>
<evidence type="ECO:0000313" key="1">
    <source>
        <dbReference type="EMBL" id="KER29035.1"/>
    </source>
</evidence>
<evidence type="ECO:0000313" key="2">
    <source>
        <dbReference type="Proteomes" id="UP000054324"/>
    </source>
</evidence>
<dbReference type="KEGG" id="ovi:T265_04224"/>
<dbReference type="EMBL" id="KL596686">
    <property type="protein sequence ID" value="KER29035.1"/>
    <property type="molecule type" value="Genomic_DNA"/>
</dbReference>
<keyword evidence="2" id="KW-1185">Reference proteome</keyword>
<dbReference type="RefSeq" id="XP_009167181.1">
    <property type="nucleotide sequence ID" value="XM_009168917.1"/>
</dbReference>
<dbReference type="OrthoDB" id="6272054at2759"/>
<name>A0A075A0F0_OPIVI</name>
<sequence length="238" mass="26664">MLTPIRIVSYRSAVAPFRCLAAMPPEGSTRAGILPSCPSLDRGSQEADVGFELQSAALTTSAISPPNFYSLLYRPLKHFGGNWHNTIYDGLTRRPRERYRSTNLSYCDSLTKRLKHEAAWCSTFSCLRTSQTRDSAGFQVSLSKNQITLQMSVCWKPVQAQLSWFILNAEITLKDGFSQQSGPLRLEKVGKSWSISVRQIAFGRNDSPTIGELITLHRLRWLGHVLCMPVVGFFCTIT</sequence>
<organism evidence="1 2">
    <name type="scientific">Opisthorchis viverrini</name>
    <name type="common">Southeast Asian liver fluke</name>
    <dbReference type="NCBI Taxonomy" id="6198"/>
    <lineage>
        <taxon>Eukaryota</taxon>
        <taxon>Metazoa</taxon>
        <taxon>Spiralia</taxon>
        <taxon>Lophotrochozoa</taxon>
        <taxon>Platyhelminthes</taxon>
        <taxon>Trematoda</taxon>
        <taxon>Digenea</taxon>
        <taxon>Opisthorchiida</taxon>
        <taxon>Opisthorchiata</taxon>
        <taxon>Opisthorchiidae</taxon>
        <taxon>Opisthorchis</taxon>
    </lineage>
</organism>
<dbReference type="CTD" id="20318410"/>
<dbReference type="GeneID" id="20318410"/>
<reference evidence="1 2" key="1">
    <citation type="submission" date="2013-11" db="EMBL/GenBank/DDBJ databases">
        <title>Opisthorchis viverrini - life in the bile duct.</title>
        <authorList>
            <person name="Young N.D."/>
            <person name="Nagarajan N."/>
            <person name="Lin S.J."/>
            <person name="Korhonen P.K."/>
            <person name="Jex A.R."/>
            <person name="Hall R.S."/>
            <person name="Safavi-Hemami H."/>
            <person name="Kaewkong W."/>
            <person name="Bertrand D."/>
            <person name="Gao S."/>
            <person name="Seet Q."/>
            <person name="Wongkham S."/>
            <person name="Teh B.T."/>
            <person name="Wongkham C."/>
            <person name="Intapan P.M."/>
            <person name="Maleewong W."/>
            <person name="Yang X."/>
            <person name="Hu M."/>
            <person name="Wang Z."/>
            <person name="Hofmann A."/>
            <person name="Sternberg P.W."/>
            <person name="Tan P."/>
            <person name="Wang J."/>
            <person name="Gasser R.B."/>
        </authorList>
    </citation>
    <scope>NUCLEOTIDE SEQUENCE [LARGE SCALE GENOMIC DNA]</scope>
</reference>
<gene>
    <name evidence="1" type="ORF">T265_04224</name>
</gene>